<sequence>MSGIYDGNWTTPYSQDDILIAVFIGSVIVVSVILFCATVYFCCIKCRNASRSRRDIPFLTDAIQTGDIMRPPKYDDIHTCNNLSVVTNGHAGIAENFESTPYAPQGTVAP</sequence>
<keyword evidence="3" id="KW-1185">Reference proteome</keyword>
<evidence type="ECO:0000313" key="3">
    <source>
        <dbReference type="Proteomes" id="UP000031668"/>
    </source>
</evidence>
<keyword evidence="1" id="KW-0812">Transmembrane</keyword>
<evidence type="ECO:0000313" key="2">
    <source>
        <dbReference type="EMBL" id="KII72631.1"/>
    </source>
</evidence>
<accession>A0A0C2MZ98</accession>
<organism evidence="2 3">
    <name type="scientific">Thelohanellus kitauei</name>
    <name type="common">Myxosporean</name>
    <dbReference type="NCBI Taxonomy" id="669202"/>
    <lineage>
        <taxon>Eukaryota</taxon>
        <taxon>Metazoa</taxon>
        <taxon>Cnidaria</taxon>
        <taxon>Myxozoa</taxon>
        <taxon>Myxosporea</taxon>
        <taxon>Bivalvulida</taxon>
        <taxon>Platysporina</taxon>
        <taxon>Myxobolidae</taxon>
        <taxon>Thelohanellus</taxon>
    </lineage>
</organism>
<name>A0A0C2MZ98_THEKT</name>
<feature type="transmembrane region" description="Helical" evidence="1">
    <location>
        <begin position="18"/>
        <end position="44"/>
    </location>
</feature>
<comment type="caution">
    <text evidence="2">The sequence shown here is derived from an EMBL/GenBank/DDBJ whole genome shotgun (WGS) entry which is preliminary data.</text>
</comment>
<dbReference type="EMBL" id="JWZT01001156">
    <property type="protein sequence ID" value="KII72631.1"/>
    <property type="molecule type" value="Genomic_DNA"/>
</dbReference>
<reference evidence="2 3" key="1">
    <citation type="journal article" date="2014" name="Genome Biol. Evol.">
        <title>The genome of the myxosporean Thelohanellus kitauei shows adaptations to nutrient acquisition within its fish host.</title>
        <authorList>
            <person name="Yang Y."/>
            <person name="Xiong J."/>
            <person name="Zhou Z."/>
            <person name="Huo F."/>
            <person name="Miao W."/>
            <person name="Ran C."/>
            <person name="Liu Y."/>
            <person name="Zhang J."/>
            <person name="Feng J."/>
            <person name="Wang M."/>
            <person name="Wang M."/>
            <person name="Wang L."/>
            <person name="Yao B."/>
        </authorList>
    </citation>
    <scope>NUCLEOTIDE SEQUENCE [LARGE SCALE GENOMIC DNA]</scope>
    <source>
        <strain evidence="2">Wuqing</strain>
    </source>
</reference>
<protein>
    <submittedName>
        <fullName evidence="2">Uncharacterized protein</fullName>
    </submittedName>
</protein>
<keyword evidence="1" id="KW-1133">Transmembrane helix</keyword>
<dbReference type="Proteomes" id="UP000031668">
    <property type="component" value="Unassembled WGS sequence"/>
</dbReference>
<gene>
    <name evidence="2" type="ORF">RF11_10373</name>
</gene>
<evidence type="ECO:0000256" key="1">
    <source>
        <dbReference type="SAM" id="Phobius"/>
    </source>
</evidence>
<dbReference type="AlphaFoldDB" id="A0A0C2MZ98"/>
<proteinExistence type="predicted"/>
<keyword evidence="1" id="KW-0472">Membrane</keyword>